<evidence type="ECO:0000256" key="1">
    <source>
        <dbReference type="SAM" id="Phobius"/>
    </source>
</evidence>
<name>A0ABP8NJC4_9BACT</name>
<keyword evidence="3" id="KW-1185">Reference proteome</keyword>
<sequence>MFPLIPSKSFTIDSPLTREDALRRIRASVLRSGELMAGHNQEPEHFQGIVWEYEFQISRVSRYRSVFMPSITGQLYTHQNRLQIQVTMSLSPVALVLTILGLILVGIFALTSLFQLMATGHINSASLLPLELVSLVYLLIAIGFGIEAGIATRYLRQLLDAAEPATTHQSTLSYLF</sequence>
<organism evidence="2 3">
    <name type="scientific">Nibrella saemangeumensis</name>
    <dbReference type="NCBI Taxonomy" id="1084526"/>
    <lineage>
        <taxon>Bacteria</taxon>
        <taxon>Pseudomonadati</taxon>
        <taxon>Bacteroidota</taxon>
        <taxon>Cytophagia</taxon>
        <taxon>Cytophagales</taxon>
        <taxon>Spirosomataceae</taxon>
        <taxon>Nibrella</taxon>
    </lineage>
</organism>
<gene>
    <name evidence="2" type="ORF">GCM10023189_49480</name>
</gene>
<dbReference type="EMBL" id="BAABHD010000081">
    <property type="protein sequence ID" value="GAA4466806.1"/>
    <property type="molecule type" value="Genomic_DNA"/>
</dbReference>
<dbReference type="Proteomes" id="UP001501175">
    <property type="component" value="Unassembled WGS sequence"/>
</dbReference>
<evidence type="ECO:0000313" key="3">
    <source>
        <dbReference type="Proteomes" id="UP001501175"/>
    </source>
</evidence>
<keyword evidence="1" id="KW-0472">Membrane</keyword>
<keyword evidence="1" id="KW-1133">Transmembrane helix</keyword>
<feature type="transmembrane region" description="Helical" evidence="1">
    <location>
        <begin position="126"/>
        <end position="146"/>
    </location>
</feature>
<protein>
    <submittedName>
        <fullName evidence="2">Uncharacterized protein</fullName>
    </submittedName>
</protein>
<dbReference type="RefSeq" id="WP_345248125.1">
    <property type="nucleotide sequence ID" value="NZ_BAABHD010000081.1"/>
</dbReference>
<proteinExistence type="predicted"/>
<accession>A0ABP8NJC4</accession>
<reference evidence="3" key="1">
    <citation type="journal article" date="2019" name="Int. J. Syst. Evol. Microbiol.">
        <title>The Global Catalogue of Microorganisms (GCM) 10K type strain sequencing project: providing services to taxonomists for standard genome sequencing and annotation.</title>
        <authorList>
            <consortium name="The Broad Institute Genomics Platform"/>
            <consortium name="The Broad Institute Genome Sequencing Center for Infectious Disease"/>
            <person name="Wu L."/>
            <person name="Ma J."/>
        </authorList>
    </citation>
    <scope>NUCLEOTIDE SEQUENCE [LARGE SCALE GENOMIC DNA]</scope>
    <source>
        <strain evidence="3">JCM 17927</strain>
    </source>
</reference>
<comment type="caution">
    <text evidence="2">The sequence shown here is derived from an EMBL/GenBank/DDBJ whole genome shotgun (WGS) entry which is preliminary data.</text>
</comment>
<feature type="transmembrane region" description="Helical" evidence="1">
    <location>
        <begin position="90"/>
        <end position="114"/>
    </location>
</feature>
<evidence type="ECO:0000313" key="2">
    <source>
        <dbReference type="EMBL" id="GAA4466806.1"/>
    </source>
</evidence>
<keyword evidence="1" id="KW-0812">Transmembrane</keyword>